<dbReference type="InterPro" id="IPR029058">
    <property type="entry name" value="AB_hydrolase_fold"/>
</dbReference>
<keyword evidence="5" id="KW-0472">Membrane</keyword>
<comment type="subcellular location">
    <subcellularLocation>
        <location evidence="1">Secreted</location>
    </subcellularLocation>
</comment>
<gene>
    <name evidence="7" type="ORF">IPOD504_LOCUS9871</name>
</gene>
<evidence type="ECO:0000313" key="7">
    <source>
        <dbReference type="EMBL" id="CAH2056931.1"/>
    </source>
</evidence>
<evidence type="ECO:0000259" key="6">
    <source>
        <dbReference type="Pfam" id="PF00151"/>
    </source>
</evidence>
<accession>A0ABN8IGK8</accession>
<feature type="non-terminal residue" evidence="7">
    <location>
        <position position="404"/>
    </location>
</feature>
<evidence type="ECO:0000256" key="1">
    <source>
        <dbReference type="ARBA" id="ARBA00004613"/>
    </source>
</evidence>
<dbReference type="Proteomes" id="UP000837857">
    <property type="component" value="Chromosome 24"/>
</dbReference>
<evidence type="ECO:0000256" key="5">
    <source>
        <dbReference type="SAM" id="Phobius"/>
    </source>
</evidence>
<dbReference type="Pfam" id="PF00151">
    <property type="entry name" value="Lipase"/>
    <property type="match status" value="1"/>
</dbReference>
<dbReference type="SUPFAM" id="SSF53474">
    <property type="entry name" value="alpha/beta-Hydrolases"/>
    <property type="match status" value="1"/>
</dbReference>
<keyword evidence="8" id="KW-1185">Reference proteome</keyword>
<keyword evidence="5" id="KW-0812">Transmembrane</keyword>
<evidence type="ECO:0000256" key="2">
    <source>
        <dbReference type="ARBA" id="ARBA00010701"/>
    </source>
</evidence>
<protein>
    <recommendedName>
        <fullName evidence="6">Lipase domain-containing protein</fullName>
    </recommendedName>
</protein>
<dbReference type="PANTHER" id="PTHR11610">
    <property type="entry name" value="LIPASE"/>
    <property type="match status" value="1"/>
</dbReference>
<dbReference type="PANTHER" id="PTHR11610:SF173">
    <property type="entry name" value="LIPASE DOMAIN-CONTAINING PROTEIN-RELATED"/>
    <property type="match status" value="1"/>
</dbReference>
<feature type="transmembrane region" description="Helical" evidence="5">
    <location>
        <begin position="20"/>
        <end position="43"/>
    </location>
</feature>
<dbReference type="InterPro" id="IPR033906">
    <property type="entry name" value="Lipase_N"/>
</dbReference>
<evidence type="ECO:0000313" key="8">
    <source>
        <dbReference type="Proteomes" id="UP000837857"/>
    </source>
</evidence>
<proteinExistence type="inferred from homology"/>
<keyword evidence="3" id="KW-0964">Secreted</keyword>
<reference evidence="7" key="1">
    <citation type="submission" date="2022-03" db="EMBL/GenBank/DDBJ databases">
        <authorList>
            <person name="Martin H S."/>
        </authorList>
    </citation>
    <scope>NUCLEOTIDE SEQUENCE</scope>
</reference>
<dbReference type="PRINTS" id="PR00821">
    <property type="entry name" value="TAGLIPASE"/>
</dbReference>
<dbReference type="CDD" id="cd00707">
    <property type="entry name" value="Pancreat_lipase_like"/>
    <property type="match status" value="1"/>
</dbReference>
<name>A0ABN8IGK8_9NEOP</name>
<dbReference type="InterPro" id="IPR000734">
    <property type="entry name" value="TAG_lipase"/>
</dbReference>
<comment type="similarity">
    <text evidence="2 4">Belongs to the AB hydrolase superfamily. Lipase family.</text>
</comment>
<dbReference type="EMBL" id="OW152836">
    <property type="protein sequence ID" value="CAH2056931.1"/>
    <property type="molecule type" value="Genomic_DNA"/>
</dbReference>
<feature type="domain" description="Lipase" evidence="6">
    <location>
        <begin position="110"/>
        <end position="377"/>
    </location>
</feature>
<evidence type="ECO:0000256" key="4">
    <source>
        <dbReference type="RuleBase" id="RU004262"/>
    </source>
</evidence>
<evidence type="ECO:0000256" key="3">
    <source>
        <dbReference type="ARBA" id="ARBA00022525"/>
    </source>
</evidence>
<dbReference type="InterPro" id="IPR013818">
    <property type="entry name" value="Lipase"/>
</dbReference>
<organism evidence="7 8">
    <name type="scientific">Iphiclides podalirius</name>
    <name type="common">scarce swallowtail</name>
    <dbReference type="NCBI Taxonomy" id="110791"/>
    <lineage>
        <taxon>Eukaryota</taxon>
        <taxon>Metazoa</taxon>
        <taxon>Ecdysozoa</taxon>
        <taxon>Arthropoda</taxon>
        <taxon>Hexapoda</taxon>
        <taxon>Insecta</taxon>
        <taxon>Pterygota</taxon>
        <taxon>Neoptera</taxon>
        <taxon>Endopterygota</taxon>
        <taxon>Lepidoptera</taxon>
        <taxon>Glossata</taxon>
        <taxon>Ditrysia</taxon>
        <taxon>Papilionoidea</taxon>
        <taxon>Papilionidae</taxon>
        <taxon>Papilioninae</taxon>
        <taxon>Iphiclides</taxon>
    </lineage>
</organism>
<keyword evidence="5" id="KW-1133">Transmembrane helix</keyword>
<sequence length="404" mass="44490">MDVFAEEVYDLTFKSLFSGIVVGLNNFLNLFNMSYFVTMLVSYMSLMKASGQQQGNLLEAIGEGINQQIRPIKQPIDESIAYIGSTNCAHVKKLFGVEYEQLKGVREPNLDALTLTFKTRNSSRIYNISTAADTITRARSFDPDSKLIIFVHGFIDDPTKDSFSNISEAFLKSGEASVLALDGSPFIRWLYIRATTYVRFMGRKLGEVLAAMVRSGTDPASIHMIGHSLGSHISGFTGKTLQSLTGRRLGRISALDPAGPCFSNVEPDLRVKDTDADQVDAIHTDSGVYGLSDPVGHIDFYPNGGSQQPGCLLQTCSHSRSWLYFAESVLEPTAFVARRCDSWEHFKTGRCDDDISYMGQGAKKGRKGRYYLQTGPRFPHGLGEEGLSYQEPPNLLQAVGSILG</sequence>
<dbReference type="Gene3D" id="3.40.50.1820">
    <property type="entry name" value="alpha/beta hydrolase"/>
    <property type="match status" value="1"/>
</dbReference>